<feature type="transmembrane region" description="Helical" evidence="1">
    <location>
        <begin position="38"/>
        <end position="58"/>
    </location>
</feature>
<evidence type="ECO:0000313" key="2">
    <source>
        <dbReference type="EMBL" id="PSF30986.1"/>
    </source>
</evidence>
<dbReference type="OrthoDB" id="424528at2"/>
<dbReference type="RefSeq" id="WP_106459337.1">
    <property type="nucleotide sequence ID" value="NZ_PXOH01000051.1"/>
</dbReference>
<name>A0A2T1LR71_9CHRO</name>
<dbReference type="EMBL" id="PXOH01000051">
    <property type="protein sequence ID" value="PSF30986.1"/>
    <property type="molecule type" value="Genomic_DNA"/>
</dbReference>
<dbReference type="Proteomes" id="UP000239001">
    <property type="component" value="Unassembled WGS sequence"/>
</dbReference>
<comment type="caution">
    <text evidence="2">The sequence shown here is derived from an EMBL/GenBank/DDBJ whole genome shotgun (WGS) entry which is preliminary data.</text>
</comment>
<sequence>MQSLKRELKKISSLALFFFIGFGYILLIMKLFLKEYDISAYVLSKALVGSIVAAKAVVLMEMTPWMERFQRSPRYISVLYKTFIYTLAVLVIGLIERLIDGYLKTKSLSGAIETLIHSEHFYPFLATILCIAVVFLMHNIFTEIDTYLGKGNLLKFFLNRPQTQRNRVA</sequence>
<gene>
    <name evidence="2" type="ORF">C7H19_23460</name>
</gene>
<reference evidence="2 3" key="2">
    <citation type="submission" date="2018-03" db="EMBL/GenBank/DDBJ databases">
        <authorList>
            <person name="Keele B.F."/>
        </authorList>
    </citation>
    <scope>NUCLEOTIDE SEQUENCE [LARGE SCALE GENOMIC DNA]</scope>
    <source>
        <strain evidence="2 3">CCALA 016</strain>
    </source>
</reference>
<dbReference type="AlphaFoldDB" id="A0A2T1LR71"/>
<keyword evidence="1" id="KW-0812">Transmembrane</keyword>
<keyword evidence="1" id="KW-0472">Membrane</keyword>
<organism evidence="2 3">
    <name type="scientific">Aphanothece hegewaldii CCALA 016</name>
    <dbReference type="NCBI Taxonomy" id="2107694"/>
    <lineage>
        <taxon>Bacteria</taxon>
        <taxon>Bacillati</taxon>
        <taxon>Cyanobacteriota</taxon>
        <taxon>Cyanophyceae</taxon>
        <taxon>Oscillatoriophycideae</taxon>
        <taxon>Chroococcales</taxon>
        <taxon>Aphanothecaceae</taxon>
        <taxon>Aphanothece</taxon>
    </lineage>
</organism>
<feature type="transmembrane region" description="Helical" evidence="1">
    <location>
        <begin position="12"/>
        <end position="32"/>
    </location>
</feature>
<keyword evidence="3" id="KW-1185">Reference proteome</keyword>
<protein>
    <submittedName>
        <fullName evidence="2">Uncharacterized protein</fullName>
    </submittedName>
</protein>
<proteinExistence type="predicted"/>
<reference evidence="2 3" key="1">
    <citation type="submission" date="2018-03" db="EMBL/GenBank/DDBJ databases">
        <title>The ancient ancestry and fast evolution of plastids.</title>
        <authorList>
            <person name="Moore K.R."/>
            <person name="Magnabosco C."/>
            <person name="Momper L."/>
            <person name="Gold D.A."/>
            <person name="Bosak T."/>
            <person name="Fournier G.P."/>
        </authorList>
    </citation>
    <scope>NUCLEOTIDE SEQUENCE [LARGE SCALE GENOMIC DNA]</scope>
    <source>
        <strain evidence="2 3">CCALA 016</strain>
    </source>
</reference>
<keyword evidence="1" id="KW-1133">Transmembrane helix</keyword>
<feature type="transmembrane region" description="Helical" evidence="1">
    <location>
        <begin position="78"/>
        <end position="99"/>
    </location>
</feature>
<evidence type="ECO:0000313" key="3">
    <source>
        <dbReference type="Proteomes" id="UP000239001"/>
    </source>
</evidence>
<feature type="transmembrane region" description="Helical" evidence="1">
    <location>
        <begin position="121"/>
        <end position="141"/>
    </location>
</feature>
<accession>A0A2T1LR71</accession>
<evidence type="ECO:0000256" key="1">
    <source>
        <dbReference type="SAM" id="Phobius"/>
    </source>
</evidence>